<keyword evidence="13" id="KW-1185">Reference proteome</keyword>
<dbReference type="STRING" id="504797.SAMN05421678_101273"/>
<dbReference type="RefSeq" id="WP_092880123.1">
    <property type="nucleotide sequence ID" value="NZ_FOOI01000001.1"/>
</dbReference>
<dbReference type="PANTHER" id="PTHR43744">
    <property type="entry name" value="ABC TRANSPORTER PERMEASE PROTEIN MG189-RELATED-RELATED"/>
    <property type="match status" value="1"/>
</dbReference>
<evidence type="ECO:0000259" key="9">
    <source>
        <dbReference type="PROSITE" id="PS50928"/>
    </source>
</evidence>
<dbReference type="Gene3D" id="1.10.3720.10">
    <property type="entry name" value="MetI-like"/>
    <property type="match status" value="1"/>
</dbReference>
<dbReference type="InterPro" id="IPR035906">
    <property type="entry name" value="MetI-like_sf"/>
</dbReference>
<evidence type="ECO:0000256" key="4">
    <source>
        <dbReference type="ARBA" id="ARBA00022692"/>
    </source>
</evidence>
<feature type="domain" description="ABC transmembrane type-1" evidence="9">
    <location>
        <begin position="93"/>
        <end position="282"/>
    </location>
</feature>
<evidence type="ECO:0000256" key="1">
    <source>
        <dbReference type="ARBA" id="ARBA00004651"/>
    </source>
</evidence>
<evidence type="ECO:0000313" key="12">
    <source>
        <dbReference type="Proteomes" id="UP000199052"/>
    </source>
</evidence>
<keyword evidence="3" id="KW-1003">Cell membrane</keyword>
<dbReference type="EMBL" id="JACBZA010000001">
    <property type="protein sequence ID" value="NYH81189.1"/>
    <property type="molecule type" value="Genomic_DNA"/>
</dbReference>
<feature type="transmembrane region" description="Helical" evidence="7">
    <location>
        <begin position="33"/>
        <end position="53"/>
    </location>
</feature>
<gene>
    <name evidence="10" type="ORF">FHR37_000040</name>
    <name evidence="11" type="ORF">SAMN05421678_101273</name>
</gene>
<evidence type="ECO:0000256" key="5">
    <source>
        <dbReference type="ARBA" id="ARBA00022989"/>
    </source>
</evidence>
<sequence>MTTTLTERNQNRGTRSGNELTTASGRERVFNRVCVGVLVAFSLLWLVPLLWALDTSLKPEGETTKVPVTWLIDSPTLAAYAKVLDAGNVLQWYANSFIISILVAALSVVTASMAAFALSRIRFRGSNAVFWVILAGIMIPGQALIVPLFREFAAVGMIDTYWAVILPQIAAPVAVFVFKQFFDGIPRELEEAALVDGASRFHIFSRIFLPLSRPAISAVSIFTFVWSWNNFLWPLLVLTSTPLMTLPVGLATVSSAYGIQYASIMASAILGALPLLVVFLLFQRRIVEGIAGTGLKG</sequence>
<dbReference type="EMBL" id="FOOI01000001">
    <property type="protein sequence ID" value="SFF65789.1"/>
    <property type="molecule type" value="Genomic_DNA"/>
</dbReference>
<keyword evidence="11" id="KW-0762">Sugar transport</keyword>
<comment type="subcellular location">
    <subcellularLocation>
        <location evidence="1 7">Cell membrane</location>
        <topology evidence="1 7">Multi-pass membrane protein</topology>
    </subcellularLocation>
</comment>
<keyword evidence="4 7" id="KW-0812">Transmembrane</keyword>
<proteinExistence type="inferred from homology"/>
<dbReference type="Pfam" id="PF00528">
    <property type="entry name" value="BPD_transp_1"/>
    <property type="match status" value="1"/>
</dbReference>
<evidence type="ECO:0000256" key="6">
    <source>
        <dbReference type="ARBA" id="ARBA00023136"/>
    </source>
</evidence>
<feature type="transmembrane region" description="Helical" evidence="7">
    <location>
        <begin position="215"/>
        <end position="238"/>
    </location>
</feature>
<dbReference type="SUPFAM" id="SSF161098">
    <property type="entry name" value="MetI-like"/>
    <property type="match status" value="1"/>
</dbReference>
<name>A0A1I2KHM1_9ACTN</name>
<dbReference type="Proteomes" id="UP000199052">
    <property type="component" value="Unassembled WGS sequence"/>
</dbReference>
<accession>A0A1I2KHM1</accession>
<dbReference type="CDD" id="cd06261">
    <property type="entry name" value="TM_PBP2"/>
    <property type="match status" value="1"/>
</dbReference>
<organism evidence="11 12">
    <name type="scientific">Actinopolymorpha cephalotaxi</name>
    <dbReference type="NCBI Taxonomy" id="504797"/>
    <lineage>
        <taxon>Bacteria</taxon>
        <taxon>Bacillati</taxon>
        <taxon>Actinomycetota</taxon>
        <taxon>Actinomycetes</taxon>
        <taxon>Propionibacteriales</taxon>
        <taxon>Actinopolymorphaceae</taxon>
        <taxon>Actinopolymorpha</taxon>
    </lineage>
</organism>
<dbReference type="GO" id="GO:0055085">
    <property type="term" value="P:transmembrane transport"/>
    <property type="evidence" value="ECO:0007669"/>
    <property type="project" value="InterPro"/>
</dbReference>
<reference evidence="11 12" key="1">
    <citation type="submission" date="2016-10" db="EMBL/GenBank/DDBJ databases">
        <authorList>
            <person name="de Groot N.N."/>
        </authorList>
    </citation>
    <scope>NUCLEOTIDE SEQUENCE [LARGE SCALE GENOMIC DNA]</scope>
    <source>
        <strain evidence="11 12">CPCC 202808</strain>
    </source>
</reference>
<dbReference type="Proteomes" id="UP000533017">
    <property type="component" value="Unassembled WGS sequence"/>
</dbReference>
<evidence type="ECO:0000256" key="2">
    <source>
        <dbReference type="ARBA" id="ARBA00022448"/>
    </source>
</evidence>
<evidence type="ECO:0000313" key="11">
    <source>
        <dbReference type="EMBL" id="SFF65789.1"/>
    </source>
</evidence>
<evidence type="ECO:0000256" key="7">
    <source>
        <dbReference type="RuleBase" id="RU363032"/>
    </source>
</evidence>
<keyword evidence="5 7" id="KW-1133">Transmembrane helix</keyword>
<dbReference type="PANTHER" id="PTHR43744:SF12">
    <property type="entry name" value="ABC TRANSPORTER PERMEASE PROTEIN MG189-RELATED"/>
    <property type="match status" value="1"/>
</dbReference>
<dbReference type="InterPro" id="IPR000515">
    <property type="entry name" value="MetI-like"/>
</dbReference>
<keyword evidence="6 7" id="KW-0472">Membrane</keyword>
<keyword evidence="2 7" id="KW-0813">Transport</keyword>
<evidence type="ECO:0000313" key="10">
    <source>
        <dbReference type="EMBL" id="NYH81189.1"/>
    </source>
</evidence>
<reference evidence="10 13" key="2">
    <citation type="submission" date="2020-07" db="EMBL/GenBank/DDBJ databases">
        <title>Sequencing the genomes of 1000 actinobacteria strains.</title>
        <authorList>
            <person name="Klenk H.-P."/>
        </authorList>
    </citation>
    <scope>NUCLEOTIDE SEQUENCE [LARGE SCALE GENOMIC DNA]</scope>
    <source>
        <strain evidence="10 13">DSM 45117</strain>
    </source>
</reference>
<comment type="similarity">
    <text evidence="7">Belongs to the binding-protein-dependent transport system permease family.</text>
</comment>
<dbReference type="PROSITE" id="PS50928">
    <property type="entry name" value="ABC_TM1"/>
    <property type="match status" value="1"/>
</dbReference>
<dbReference type="OrthoDB" id="61122at2"/>
<feature type="transmembrane region" description="Helical" evidence="7">
    <location>
        <begin position="258"/>
        <end position="282"/>
    </location>
</feature>
<feature type="transmembrane region" description="Helical" evidence="7">
    <location>
        <begin position="128"/>
        <end position="149"/>
    </location>
</feature>
<dbReference type="AlphaFoldDB" id="A0A1I2KHM1"/>
<feature type="transmembrane region" description="Helical" evidence="7">
    <location>
        <begin position="92"/>
        <end position="116"/>
    </location>
</feature>
<dbReference type="GO" id="GO:0005886">
    <property type="term" value="C:plasma membrane"/>
    <property type="evidence" value="ECO:0007669"/>
    <property type="project" value="UniProtKB-SubCell"/>
</dbReference>
<evidence type="ECO:0000256" key="8">
    <source>
        <dbReference type="SAM" id="MobiDB-lite"/>
    </source>
</evidence>
<protein>
    <submittedName>
        <fullName evidence="11">Multiple sugar transport system permease protein</fullName>
    </submittedName>
</protein>
<evidence type="ECO:0000256" key="3">
    <source>
        <dbReference type="ARBA" id="ARBA00022475"/>
    </source>
</evidence>
<feature type="transmembrane region" description="Helical" evidence="7">
    <location>
        <begin position="161"/>
        <end position="178"/>
    </location>
</feature>
<feature type="region of interest" description="Disordered" evidence="8">
    <location>
        <begin position="1"/>
        <end position="20"/>
    </location>
</feature>
<evidence type="ECO:0000313" key="13">
    <source>
        <dbReference type="Proteomes" id="UP000533017"/>
    </source>
</evidence>